<feature type="domain" description="Metallo-beta-lactamase" evidence="8">
    <location>
        <begin position="13"/>
        <end position="169"/>
    </location>
</feature>
<feature type="binding site" evidence="7">
    <location>
        <position position="131"/>
    </location>
    <ligand>
        <name>Zn(2+)</name>
        <dbReference type="ChEBI" id="CHEBI:29105"/>
        <label>1</label>
    </ligand>
</feature>
<comment type="caution">
    <text evidence="9">The sequence shown here is derived from an EMBL/GenBank/DDBJ whole genome shotgun (WGS) entry which is preliminary data.</text>
</comment>
<dbReference type="InterPro" id="IPR001279">
    <property type="entry name" value="Metallo-B-lactamas"/>
</dbReference>
<keyword evidence="5 7" id="KW-0378">Hydrolase</keyword>
<keyword evidence="4 7" id="KW-0479">Metal-binding</keyword>
<dbReference type="STRING" id="314278.NB231_01743"/>
<feature type="binding site" evidence="7">
    <location>
        <position position="169"/>
    </location>
    <ligand>
        <name>Zn(2+)</name>
        <dbReference type="ChEBI" id="CHEBI:29105"/>
        <label>2</label>
    </ligand>
</feature>
<dbReference type="PANTHER" id="PTHR43705:SF1">
    <property type="entry name" value="HYDROXYACYLGLUTATHIONE HYDROLASE GLOB"/>
    <property type="match status" value="1"/>
</dbReference>
<comment type="cofactor">
    <cofactor evidence="7">
        <name>Zn(2+)</name>
        <dbReference type="ChEBI" id="CHEBI:29105"/>
    </cofactor>
    <text evidence="7">Binds 2 Zn(2+) ions per subunit.</text>
</comment>
<evidence type="ECO:0000256" key="3">
    <source>
        <dbReference type="ARBA" id="ARBA00006759"/>
    </source>
</evidence>
<evidence type="ECO:0000256" key="5">
    <source>
        <dbReference type="ARBA" id="ARBA00022801"/>
    </source>
</evidence>
<dbReference type="HOGENOM" id="CLU_030571_4_1_6"/>
<dbReference type="InterPro" id="IPR035680">
    <property type="entry name" value="Clx_II_MBL"/>
</dbReference>
<dbReference type="EC" id="3.1.2.6" evidence="7"/>
<evidence type="ECO:0000256" key="2">
    <source>
        <dbReference type="ARBA" id="ARBA00004963"/>
    </source>
</evidence>
<dbReference type="Gene3D" id="3.60.15.10">
    <property type="entry name" value="Ribonuclease Z/Hydroxyacylglutathione hydrolase-like"/>
    <property type="match status" value="1"/>
</dbReference>
<feature type="binding site" evidence="7">
    <location>
        <position position="60"/>
    </location>
    <ligand>
        <name>Zn(2+)</name>
        <dbReference type="ChEBI" id="CHEBI:29105"/>
        <label>2</label>
    </ligand>
</feature>
<feature type="binding site" evidence="7">
    <location>
        <position position="114"/>
    </location>
    <ligand>
        <name>Zn(2+)</name>
        <dbReference type="ChEBI" id="CHEBI:29105"/>
        <label>1</label>
    </ligand>
</feature>
<gene>
    <name evidence="7" type="primary">gloB</name>
    <name evidence="9" type="ORF">NB231_01743</name>
</gene>
<dbReference type="InterPro" id="IPR032282">
    <property type="entry name" value="HAGH_C"/>
</dbReference>
<organism evidence="9 10">
    <name type="scientific">Nitrococcus mobilis Nb-231</name>
    <dbReference type="NCBI Taxonomy" id="314278"/>
    <lineage>
        <taxon>Bacteria</taxon>
        <taxon>Pseudomonadati</taxon>
        <taxon>Pseudomonadota</taxon>
        <taxon>Gammaproteobacteria</taxon>
        <taxon>Chromatiales</taxon>
        <taxon>Ectothiorhodospiraceae</taxon>
        <taxon>Nitrococcus</taxon>
    </lineage>
</organism>
<dbReference type="UniPathway" id="UPA00619">
    <property type="reaction ID" value="UER00676"/>
</dbReference>
<dbReference type="AlphaFoldDB" id="A4BUS9"/>
<keyword evidence="6 7" id="KW-0862">Zinc</keyword>
<name>A4BUS9_9GAMM</name>
<dbReference type="EMBL" id="AAOF01000020">
    <property type="protein sequence ID" value="EAR20533.1"/>
    <property type="molecule type" value="Genomic_DNA"/>
</dbReference>
<evidence type="ECO:0000259" key="8">
    <source>
        <dbReference type="SMART" id="SM00849"/>
    </source>
</evidence>
<comment type="catalytic activity">
    <reaction evidence="1 7">
        <text>an S-(2-hydroxyacyl)glutathione + H2O = a 2-hydroxy carboxylate + glutathione + H(+)</text>
        <dbReference type="Rhea" id="RHEA:21864"/>
        <dbReference type="ChEBI" id="CHEBI:15377"/>
        <dbReference type="ChEBI" id="CHEBI:15378"/>
        <dbReference type="ChEBI" id="CHEBI:57925"/>
        <dbReference type="ChEBI" id="CHEBI:58896"/>
        <dbReference type="ChEBI" id="CHEBI:71261"/>
        <dbReference type="EC" id="3.1.2.6"/>
    </reaction>
</comment>
<evidence type="ECO:0000256" key="6">
    <source>
        <dbReference type="ARBA" id="ARBA00022833"/>
    </source>
</evidence>
<dbReference type="GO" id="GO:0046872">
    <property type="term" value="F:metal ion binding"/>
    <property type="evidence" value="ECO:0007669"/>
    <property type="project" value="UniProtKB-KW"/>
</dbReference>
<dbReference type="SMART" id="SM00849">
    <property type="entry name" value="Lactamase_B"/>
    <property type="match status" value="1"/>
</dbReference>
<accession>A4BUS9</accession>
<evidence type="ECO:0000256" key="4">
    <source>
        <dbReference type="ARBA" id="ARBA00022723"/>
    </source>
</evidence>
<dbReference type="HAMAP" id="MF_01374">
    <property type="entry name" value="Glyoxalase_2"/>
    <property type="match status" value="1"/>
</dbReference>
<keyword evidence="10" id="KW-1185">Reference proteome</keyword>
<dbReference type="InterPro" id="IPR017782">
    <property type="entry name" value="Hydroxyacylglutathione_Hdrlase"/>
</dbReference>
<feature type="binding site" evidence="7">
    <location>
        <position position="131"/>
    </location>
    <ligand>
        <name>Zn(2+)</name>
        <dbReference type="ChEBI" id="CHEBI:29105"/>
        <label>2</label>
    </ligand>
</feature>
<dbReference type="GO" id="GO:0004416">
    <property type="term" value="F:hydroxyacylglutathione hydrolase activity"/>
    <property type="evidence" value="ECO:0007669"/>
    <property type="project" value="UniProtKB-UniRule"/>
</dbReference>
<dbReference type="OrthoDB" id="9802248at2"/>
<sequence>MIDPAFPLRAFRDNYIWALHDAQKRRVCVVDPGDPDPVLRFLKQEKLELTGILATHHHADHVGGIARLVKEHPVPVYGPAKEQIPELTHPLGEGDKVRLEAQDLELEVLEVPGHTAGHIAYVGHQMLFCGDTLFAGGCGRIFEGTAEQMYASLCKLAELDNPTRVYCAHEYTQNNLRFAITVEPDNTAVWERYTHIRTMRANDEITLPSTIGIELETNPFLRPDIATVKRSAEQHSGRKLTSDVEVFAAVRAWKDDF</sequence>
<feature type="binding site" evidence="7">
    <location>
        <position position="58"/>
    </location>
    <ligand>
        <name>Zn(2+)</name>
        <dbReference type="ChEBI" id="CHEBI:29105"/>
        <label>1</label>
    </ligand>
</feature>
<evidence type="ECO:0000256" key="7">
    <source>
        <dbReference type="HAMAP-Rule" id="MF_01374"/>
    </source>
</evidence>
<dbReference type="InterPro" id="IPR050110">
    <property type="entry name" value="Glyoxalase_II_hydrolase"/>
</dbReference>
<dbReference type="CDD" id="cd07723">
    <property type="entry name" value="hydroxyacylglutathione_hydrolase_MBL-fold"/>
    <property type="match status" value="1"/>
</dbReference>
<comment type="function">
    <text evidence="7">Thiolesterase that catalyzes the hydrolysis of S-D-lactoyl-glutathione to form glutathione and D-lactic acid.</text>
</comment>
<comment type="similarity">
    <text evidence="3 7">Belongs to the metallo-beta-lactamase superfamily. Glyoxalase II family.</text>
</comment>
<comment type="subunit">
    <text evidence="7">Monomer.</text>
</comment>
<dbReference type="eggNOG" id="COG0491">
    <property type="taxonomic scope" value="Bacteria"/>
</dbReference>
<dbReference type="RefSeq" id="WP_004999240.1">
    <property type="nucleotide sequence ID" value="NZ_CH672427.1"/>
</dbReference>
<dbReference type="PANTHER" id="PTHR43705">
    <property type="entry name" value="HYDROXYACYLGLUTATHIONE HYDROLASE"/>
    <property type="match status" value="1"/>
</dbReference>
<dbReference type="SUPFAM" id="SSF56281">
    <property type="entry name" value="Metallo-hydrolase/oxidoreductase"/>
    <property type="match status" value="1"/>
</dbReference>
<reference evidence="9 10" key="1">
    <citation type="submission" date="2006-02" db="EMBL/GenBank/DDBJ databases">
        <authorList>
            <person name="Waterbury J."/>
            <person name="Ferriera S."/>
            <person name="Johnson J."/>
            <person name="Kravitz S."/>
            <person name="Halpern A."/>
            <person name="Remington K."/>
            <person name="Beeson K."/>
            <person name="Tran B."/>
            <person name="Rogers Y.-H."/>
            <person name="Friedman R."/>
            <person name="Venter J.C."/>
        </authorList>
    </citation>
    <scope>NUCLEOTIDE SEQUENCE [LARGE SCALE GENOMIC DNA]</scope>
    <source>
        <strain evidence="9 10">Nb-231</strain>
    </source>
</reference>
<evidence type="ECO:0000313" key="10">
    <source>
        <dbReference type="Proteomes" id="UP000003374"/>
    </source>
</evidence>
<dbReference type="Pfam" id="PF00753">
    <property type="entry name" value="Lactamase_B"/>
    <property type="match status" value="1"/>
</dbReference>
<feature type="binding site" evidence="7">
    <location>
        <position position="56"/>
    </location>
    <ligand>
        <name>Zn(2+)</name>
        <dbReference type="ChEBI" id="CHEBI:29105"/>
        <label>1</label>
    </ligand>
</feature>
<proteinExistence type="inferred from homology"/>
<evidence type="ECO:0000256" key="1">
    <source>
        <dbReference type="ARBA" id="ARBA00001623"/>
    </source>
</evidence>
<feature type="binding site" evidence="7">
    <location>
        <position position="61"/>
    </location>
    <ligand>
        <name>Zn(2+)</name>
        <dbReference type="ChEBI" id="CHEBI:29105"/>
        <label>2</label>
    </ligand>
</feature>
<dbReference type="InterPro" id="IPR036866">
    <property type="entry name" value="RibonucZ/Hydroxyglut_hydro"/>
</dbReference>
<dbReference type="PIRSF" id="PIRSF005457">
    <property type="entry name" value="Glx"/>
    <property type="match status" value="1"/>
</dbReference>
<dbReference type="NCBIfam" id="TIGR03413">
    <property type="entry name" value="GSH_gloB"/>
    <property type="match status" value="1"/>
</dbReference>
<protein>
    <recommendedName>
        <fullName evidence="7">Hydroxyacylglutathione hydrolase</fullName>
        <ecNumber evidence="7">3.1.2.6</ecNumber>
    </recommendedName>
    <alternativeName>
        <fullName evidence="7">Glyoxalase II</fullName>
        <shortName evidence="7">Glx II</shortName>
    </alternativeName>
</protein>
<dbReference type="Pfam" id="PF16123">
    <property type="entry name" value="HAGH_C"/>
    <property type="match status" value="1"/>
</dbReference>
<comment type="pathway">
    <text evidence="2 7">Secondary metabolite metabolism; methylglyoxal degradation; (R)-lactate from methylglyoxal: step 2/2.</text>
</comment>
<evidence type="ECO:0000313" key="9">
    <source>
        <dbReference type="EMBL" id="EAR20533.1"/>
    </source>
</evidence>
<dbReference type="Proteomes" id="UP000003374">
    <property type="component" value="Unassembled WGS sequence"/>
</dbReference>
<dbReference type="GO" id="GO:0019243">
    <property type="term" value="P:methylglyoxal catabolic process to D-lactate via S-lactoyl-glutathione"/>
    <property type="evidence" value="ECO:0007669"/>
    <property type="project" value="UniProtKB-UniRule"/>
</dbReference>